<name>A0AAD7ULA8_9STRA</name>
<keyword evidence="1" id="KW-0597">Phosphoprotein</keyword>
<dbReference type="InterPro" id="IPR045188">
    <property type="entry name" value="Boi1/Boi2-like"/>
</dbReference>
<dbReference type="Gene3D" id="2.30.29.30">
    <property type="entry name" value="Pleckstrin-homology domain (PH domain)/Phosphotyrosine-binding domain (PTB)"/>
    <property type="match status" value="2"/>
</dbReference>
<evidence type="ECO:0000313" key="5">
    <source>
        <dbReference type="Proteomes" id="UP001230188"/>
    </source>
</evidence>
<dbReference type="SUPFAM" id="SSF50729">
    <property type="entry name" value="PH domain-like"/>
    <property type="match status" value="2"/>
</dbReference>
<dbReference type="GO" id="GO:0001881">
    <property type="term" value="P:receptor recycling"/>
    <property type="evidence" value="ECO:0007669"/>
    <property type="project" value="TreeGrafter"/>
</dbReference>
<dbReference type="PANTHER" id="PTHR22902">
    <property type="entry name" value="SESQUIPEDALIAN"/>
    <property type="match status" value="1"/>
</dbReference>
<dbReference type="GO" id="GO:0055037">
    <property type="term" value="C:recycling endosome"/>
    <property type="evidence" value="ECO:0007669"/>
    <property type="project" value="TreeGrafter"/>
</dbReference>
<feature type="region of interest" description="Disordered" evidence="2">
    <location>
        <begin position="308"/>
        <end position="388"/>
    </location>
</feature>
<sequence length="398" mass="43658">MMLGKKGRKNTRKGVEKEEFTPSMVSETRPSFSTAASGYLQKKASHAPYRWQKRFFVATGKYVRYYQNEECTALLAAIELWGTTIEGEGERNLVLTTNSGNRVLLRANDEETRDEWLAGLTILRRGLGGRDMEPDETKDEAKRGVASPGDPDQVSTVAELDPKVATRRQNVTKLKNRHLSDEAVRESMVRTPRNSFPAAAAGFLQKKATSHKLAGWQTRFFVACGHYLRYYASDAAGADLLGAIDLDGVSIEGIGVDDPTDDGIEREFSLKMADADVRLRAATPLERAQWVSSLLEMKHQLSVQRAQQRQVSLETTPAKGSGGGGGRGEVKLDIRRIVFASPKGSPAPRQPKVARPEATTTTTTTTQAPRPPSTRPPVELSDVANTPKKRGCCGVLVF</sequence>
<dbReference type="PROSITE" id="PS50003">
    <property type="entry name" value="PH_DOMAIN"/>
    <property type="match status" value="2"/>
</dbReference>
<dbReference type="SMART" id="SM00233">
    <property type="entry name" value="PH"/>
    <property type="match status" value="2"/>
</dbReference>
<feature type="domain" description="PH" evidence="3">
    <location>
        <begin position="197"/>
        <end position="299"/>
    </location>
</feature>
<feature type="compositionally biased region" description="Basic residues" evidence="2">
    <location>
        <begin position="1"/>
        <end position="12"/>
    </location>
</feature>
<dbReference type="GO" id="GO:0005769">
    <property type="term" value="C:early endosome"/>
    <property type="evidence" value="ECO:0007669"/>
    <property type="project" value="TreeGrafter"/>
</dbReference>
<accession>A0AAD7ULA8</accession>
<dbReference type="GO" id="GO:0042147">
    <property type="term" value="P:retrograde transport, endosome to Golgi"/>
    <property type="evidence" value="ECO:0007669"/>
    <property type="project" value="TreeGrafter"/>
</dbReference>
<evidence type="ECO:0000313" key="4">
    <source>
        <dbReference type="EMBL" id="KAJ8609140.1"/>
    </source>
</evidence>
<evidence type="ECO:0000256" key="1">
    <source>
        <dbReference type="ARBA" id="ARBA00022553"/>
    </source>
</evidence>
<dbReference type="InterPro" id="IPR011993">
    <property type="entry name" value="PH-like_dom_sf"/>
</dbReference>
<evidence type="ECO:0000256" key="2">
    <source>
        <dbReference type="SAM" id="MobiDB-lite"/>
    </source>
</evidence>
<dbReference type="GO" id="GO:0005802">
    <property type="term" value="C:trans-Golgi network"/>
    <property type="evidence" value="ECO:0007669"/>
    <property type="project" value="TreeGrafter"/>
</dbReference>
<feature type="domain" description="PH" evidence="3">
    <location>
        <begin position="33"/>
        <end position="125"/>
    </location>
</feature>
<evidence type="ECO:0000259" key="3">
    <source>
        <dbReference type="PROSITE" id="PS50003"/>
    </source>
</evidence>
<dbReference type="Pfam" id="PF00169">
    <property type="entry name" value="PH"/>
    <property type="match status" value="2"/>
</dbReference>
<protein>
    <recommendedName>
        <fullName evidence="3">PH domain-containing protein</fullName>
    </recommendedName>
</protein>
<feature type="region of interest" description="Disordered" evidence="2">
    <location>
        <begin position="128"/>
        <end position="154"/>
    </location>
</feature>
<dbReference type="InterPro" id="IPR001849">
    <property type="entry name" value="PH_domain"/>
</dbReference>
<dbReference type="GO" id="GO:0005829">
    <property type="term" value="C:cytosol"/>
    <property type="evidence" value="ECO:0007669"/>
    <property type="project" value="GOC"/>
</dbReference>
<proteinExistence type="predicted"/>
<dbReference type="EMBL" id="JAQMWT010000149">
    <property type="protein sequence ID" value="KAJ8609140.1"/>
    <property type="molecule type" value="Genomic_DNA"/>
</dbReference>
<keyword evidence="5" id="KW-1185">Reference proteome</keyword>
<gene>
    <name evidence="4" type="ORF">CTAYLR_006058</name>
</gene>
<comment type="caution">
    <text evidence="4">The sequence shown here is derived from an EMBL/GenBank/DDBJ whole genome shotgun (WGS) entry which is preliminary data.</text>
</comment>
<organism evidence="4 5">
    <name type="scientific">Chrysophaeum taylorii</name>
    <dbReference type="NCBI Taxonomy" id="2483200"/>
    <lineage>
        <taxon>Eukaryota</taxon>
        <taxon>Sar</taxon>
        <taxon>Stramenopiles</taxon>
        <taxon>Ochrophyta</taxon>
        <taxon>Pelagophyceae</taxon>
        <taxon>Pelagomonadales</taxon>
        <taxon>Pelagomonadaceae</taxon>
        <taxon>Chrysophaeum</taxon>
    </lineage>
</organism>
<reference evidence="4" key="1">
    <citation type="submission" date="2023-01" db="EMBL/GenBank/DDBJ databases">
        <title>Metagenome sequencing of chrysophaentin producing Chrysophaeum taylorii.</title>
        <authorList>
            <person name="Davison J."/>
            <person name="Bewley C."/>
        </authorList>
    </citation>
    <scope>NUCLEOTIDE SEQUENCE</scope>
    <source>
        <strain evidence="4">NIES-1699</strain>
    </source>
</reference>
<dbReference type="CDD" id="cd00821">
    <property type="entry name" value="PH"/>
    <property type="match status" value="2"/>
</dbReference>
<feature type="region of interest" description="Disordered" evidence="2">
    <location>
        <begin position="1"/>
        <end position="29"/>
    </location>
</feature>
<dbReference type="AlphaFoldDB" id="A0AAD7ULA8"/>
<dbReference type="PANTHER" id="PTHR22902:SF27">
    <property type="entry name" value="PLECKSTRIN HOMOLOGY DOMAIN-CONTAINING FAMILY A MEMBER 3"/>
    <property type="match status" value="1"/>
</dbReference>
<dbReference type="Proteomes" id="UP001230188">
    <property type="component" value="Unassembled WGS sequence"/>
</dbReference>
<dbReference type="GO" id="GO:0007032">
    <property type="term" value="P:endosome organization"/>
    <property type="evidence" value="ECO:0007669"/>
    <property type="project" value="TreeGrafter"/>
</dbReference>
<feature type="compositionally biased region" description="Low complexity" evidence="2">
    <location>
        <begin position="356"/>
        <end position="368"/>
    </location>
</feature>